<dbReference type="InterPro" id="IPR004006">
    <property type="entry name" value="DhaK_dom"/>
</dbReference>
<dbReference type="FunFam" id="3.30.1180.20:FF:000001">
    <property type="entry name" value="Dihydroxyacetone kinase 1"/>
    <property type="match status" value="1"/>
</dbReference>
<keyword evidence="4 8" id="KW-0418">Kinase</keyword>
<dbReference type="GO" id="GO:0004371">
    <property type="term" value="F:glycerone kinase activity"/>
    <property type="evidence" value="ECO:0007669"/>
    <property type="project" value="InterPro"/>
</dbReference>
<dbReference type="GO" id="GO:0005524">
    <property type="term" value="F:ATP binding"/>
    <property type="evidence" value="ECO:0007669"/>
    <property type="project" value="UniProtKB-KW"/>
</dbReference>
<dbReference type="SMART" id="SM01120">
    <property type="entry name" value="Dak2"/>
    <property type="match status" value="1"/>
</dbReference>
<dbReference type="FunFam" id="3.40.50.10440:FF:000001">
    <property type="entry name" value="Dihydroxyacetone kinase, DhaK subunit"/>
    <property type="match status" value="1"/>
</dbReference>
<evidence type="ECO:0000313" key="9">
    <source>
        <dbReference type="Proteomes" id="UP000009168"/>
    </source>
</evidence>
<dbReference type="OrthoDB" id="1724672at2759"/>
<dbReference type="RefSeq" id="XP_977183.1">
    <property type="nucleotide sequence ID" value="XM_972090.3"/>
</dbReference>
<evidence type="ECO:0000256" key="5">
    <source>
        <dbReference type="ARBA" id="ARBA00022840"/>
    </source>
</evidence>
<dbReference type="InParanoid" id="Q22M37"/>
<protein>
    <submittedName>
        <fullName evidence="8">ATP-dependent dihydroxyacetone kinase/FAD-AMP lyase (Cyclizing), putative</fullName>
    </submittedName>
</protein>
<dbReference type="PANTHER" id="PTHR28629">
    <property type="entry name" value="TRIOKINASE/FMN CYCLASE"/>
    <property type="match status" value="1"/>
</dbReference>
<dbReference type="AlphaFoldDB" id="Q22M37"/>
<proteinExistence type="inferred from homology"/>
<keyword evidence="8" id="KW-0456">Lyase</keyword>
<feature type="domain" description="DhaK" evidence="7">
    <location>
        <begin position="9"/>
        <end position="321"/>
    </location>
</feature>
<dbReference type="InterPro" id="IPR036117">
    <property type="entry name" value="DhaL_dom_sf"/>
</dbReference>
<dbReference type="Gene3D" id="3.40.50.10440">
    <property type="entry name" value="Dihydroxyacetone kinase, domain 1"/>
    <property type="match status" value="1"/>
</dbReference>
<dbReference type="Pfam" id="PF02734">
    <property type="entry name" value="Dak2"/>
    <property type="match status" value="1"/>
</dbReference>
<dbReference type="GO" id="GO:0019563">
    <property type="term" value="P:glycerol catabolic process"/>
    <property type="evidence" value="ECO:0007669"/>
    <property type="project" value="TreeGrafter"/>
</dbReference>
<dbReference type="PANTHER" id="PTHR28629:SF4">
    <property type="entry name" value="TRIOKINASE_FMN CYCLASE"/>
    <property type="match status" value="1"/>
</dbReference>
<name>Q22M37_TETTS</name>
<dbReference type="SUPFAM" id="SSF82549">
    <property type="entry name" value="DAK1/DegV-like"/>
    <property type="match status" value="1"/>
</dbReference>
<dbReference type="STRING" id="312017.Q22M37"/>
<reference evidence="9" key="1">
    <citation type="journal article" date="2006" name="PLoS Biol.">
        <title>Macronuclear genome sequence of the ciliate Tetrahymena thermophila, a model eukaryote.</title>
        <authorList>
            <person name="Eisen J.A."/>
            <person name="Coyne R.S."/>
            <person name="Wu M."/>
            <person name="Wu D."/>
            <person name="Thiagarajan M."/>
            <person name="Wortman J.R."/>
            <person name="Badger J.H."/>
            <person name="Ren Q."/>
            <person name="Amedeo P."/>
            <person name="Jones K.M."/>
            <person name="Tallon L.J."/>
            <person name="Delcher A.L."/>
            <person name="Salzberg S.L."/>
            <person name="Silva J.C."/>
            <person name="Haas B.J."/>
            <person name="Majoros W.H."/>
            <person name="Farzad M."/>
            <person name="Carlton J.M."/>
            <person name="Smith R.K. Jr."/>
            <person name="Garg J."/>
            <person name="Pearlman R.E."/>
            <person name="Karrer K.M."/>
            <person name="Sun L."/>
            <person name="Manning G."/>
            <person name="Elde N.C."/>
            <person name="Turkewitz A.P."/>
            <person name="Asai D.J."/>
            <person name="Wilkes D.E."/>
            <person name="Wang Y."/>
            <person name="Cai H."/>
            <person name="Collins K."/>
            <person name="Stewart B.A."/>
            <person name="Lee S.R."/>
            <person name="Wilamowska K."/>
            <person name="Weinberg Z."/>
            <person name="Ruzzo W.L."/>
            <person name="Wloga D."/>
            <person name="Gaertig J."/>
            <person name="Frankel J."/>
            <person name="Tsao C.-C."/>
            <person name="Gorovsky M.A."/>
            <person name="Keeling P.J."/>
            <person name="Waller R.F."/>
            <person name="Patron N.J."/>
            <person name="Cherry J.M."/>
            <person name="Stover N.A."/>
            <person name="Krieger C.J."/>
            <person name="del Toro C."/>
            <person name="Ryder H.F."/>
            <person name="Williamson S.C."/>
            <person name="Barbeau R.A."/>
            <person name="Hamilton E.P."/>
            <person name="Orias E."/>
        </authorList>
    </citation>
    <scope>NUCLEOTIDE SEQUENCE [LARGE SCALE GENOMIC DNA]</scope>
    <source>
        <strain evidence="9">SB210</strain>
    </source>
</reference>
<dbReference type="HOGENOM" id="CLU_017054_6_2_1"/>
<feature type="domain" description="DhaL" evidence="6">
    <location>
        <begin position="351"/>
        <end position="555"/>
    </location>
</feature>
<dbReference type="InterPro" id="IPR050861">
    <property type="entry name" value="Dihydroxyacetone_Kinase"/>
</dbReference>
<dbReference type="Gene3D" id="1.25.40.340">
    <property type="match status" value="1"/>
</dbReference>
<dbReference type="Pfam" id="PF02733">
    <property type="entry name" value="Dak1"/>
    <property type="match status" value="1"/>
</dbReference>
<dbReference type="InterPro" id="IPR004007">
    <property type="entry name" value="DhaL_dom"/>
</dbReference>
<dbReference type="SUPFAM" id="SSF101473">
    <property type="entry name" value="DhaL-like"/>
    <property type="match status" value="1"/>
</dbReference>
<dbReference type="OMA" id="ALNMNGF"/>
<dbReference type="PROSITE" id="PS51481">
    <property type="entry name" value="DHAK"/>
    <property type="match status" value="1"/>
</dbReference>
<dbReference type="EMBL" id="GG662720">
    <property type="protein sequence ID" value="EAR86499.1"/>
    <property type="molecule type" value="Genomic_DNA"/>
</dbReference>
<evidence type="ECO:0000256" key="3">
    <source>
        <dbReference type="ARBA" id="ARBA00022741"/>
    </source>
</evidence>
<comment type="similarity">
    <text evidence="1">Belongs to the dihydroxyacetone kinase (DAK) family.</text>
</comment>
<sequence>MSSKKFINSKEQVVNEALDGLVMLNSDKLVRIEGTQIIKLKNPNQNQVSLICGGGSGHEPAHAGYVDPNILTAAVCGGVFASPSHKEVLTAILNVPNQQGVLLIIKNYTGDIINFELAASLARARGVQVETIVVGEDAAFTENKRGLAGTVLLYKMLGAAANKGMDLQKLKEIGTQIISNMQTLGVSLSSCALPGNDPTFSLAQDEMELGLGIHGEKGRKREKIATAQHIIKEMLDIIQIKENTQVVALFNNLGSCTDLEMNILAREVLLQLNQKNIHVIRAAEGRLMTSLEMHGFSLTLLPIYDQYVLQLVDAPTQNRHWSLLSNIQIDVNHEKVPEIGLQFAKDKNYDSHLHQVLQKVFNTLIEKTHYFNELDAEVGDGDTGEGFERSSKACLAILYNLDLEHNLVESLTILGDEIASNFGGTSGPLYGVMLSTGARFLKKELSENTLKDFQQALYQGQLQIQHVGKSQVGDRTMVDVLVPLSQALEDVINQKDQQNKNEIGHKLIQIVKEASQKTSQLKAKKGRSRYLDGREIGKLDPGCEVIVAWLTTLVENI</sequence>
<dbReference type="NCBIfam" id="NF011049">
    <property type="entry name" value="PRK14479.1"/>
    <property type="match status" value="1"/>
</dbReference>
<dbReference type="FunFam" id="1.25.40.340:FF:000002">
    <property type="entry name" value="Dihydroxyacetone kinase, L subunit"/>
    <property type="match status" value="1"/>
</dbReference>
<evidence type="ECO:0000256" key="4">
    <source>
        <dbReference type="ARBA" id="ARBA00022777"/>
    </source>
</evidence>
<dbReference type="Gene3D" id="3.30.1180.20">
    <property type="entry name" value="Dihydroxyacetone kinase, domain 2"/>
    <property type="match status" value="1"/>
</dbReference>
<gene>
    <name evidence="8" type="ORF">TTHERM_00038820</name>
</gene>
<dbReference type="PROSITE" id="PS51480">
    <property type="entry name" value="DHAL"/>
    <property type="match status" value="1"/>
</dbReference>
<keyword evidence="5" id="KW-0067">ATP-binding</keyword>
<dbReference type="GeneID" id="7840519"/>
<keyword evidence="2" id="KW-0808">Transferase</keyword>
<evidence type="ECO:0000256" key="1">
    <source>
        <dbReference type="ARBA" id="ARBA00008757"/>
    </source>
</evidence>
<evidence type="ECO:0000259" key="7">
    <source>
        <dbReference type="PROSITE" id="PS51481"/>
    </source>
</evidence>
<dbReference type="Proteomes" id="UP000009168">
    <property type="component" value="Unassembled WGS sequence"/>
</dbReference>
<keyword evidence="9" id="KW-1185">Reference proteome</keyword>
<keyword evidence="3" id="KW-0547">Nucleotide-binding</keyword>
<dbReference type="GO" id="GO:0016829">
    <property type="term" value="F:lyase activity"/>
    <property type="evidence" value="ECO:0007669"/>
    <property type="project" value="UniProtKB-KW"/>
</dbReference>
<dbReference type="eggNOG" id="KOG2426">
    <property type="taxonomic scope" value="Eukaryota"/>
</dbReference>
<evidence type="ECO:0000259" key="6">
    <source>
        <dbReference type="PROSITE" id="PS51480"/>
    </source>
</evidence>
<organism evidence="8 9">
    <name type="scientific">Tetrahymena thermophila (strain SB210)</name>
    <dbReference type="NCBI Taxonomy" id="312017"/>
    <lineage>
        <taxon>Eukaryota</taxon>
        <taxon>Sar</taxon>
        <taxon>Alveolata</taxon>
        <taxon>Ciliophora</taxon>
        <taxon>Intramacronucleata</taxon>
        <taxon>Oligohymenophorea</taxon>
        <taxon>Hymenostomatida</taxon>
        <taxon>Tetrahymenina</taxon>
        <taxon>Tetrahymenidae</taxon>
        <taxon>Tetrahymena</taxon>
    </lineage>
</organism>
<dbReference type="KEGG" id="tet:TTHERM_00038820"/>
<evidence type="ECO:0000313" key="8">
    <source>
        <dbReference type="EMBL" id="EAR86499.1"/>
    </source>
</evidence>
<accession>Q22M37</accession>
<evidence type="ECO:0000256" key="2">
    <source>
        <dbReference type="ARBA" id="ARBA00022679"/>
    </source>
</evidence>
<dbReference type="GO" id="GO:0005829">
    <property type="term" value="C:cytosol"/>
    <property type="evidence" value="ECO:0007669"/>
    <property type="project" value="TreeGrafter"/>
</dbReference>